<dbReference type="Gene3D" id="1.10.1660.10">
    <property type="match status" value="1"/>
</dbReference>
<dbReference type="AlphaFoldDB" id="A0A087CHZ7"/>
<dbReference type="PROSITE" id="PS00552">
    <property type="entry name" value="HTH_MERR_1"/>
    <property type="match status" value="1"/>
</dbReference>
<dbReference type="InterPro" id="IPR009061">
    <property type="entry name" value="DNA-bd_dom_put_sf"/>
</dbReference>
<dbReference type="PANTHER" id="PTHR30204:SF98">
    <property type="entry name" value="HTH-TYPE TRANSCRIPTIONAL REGULATOR ADHR"/>
    <property type="match status" value="1"/>
</dbReference>
<keyword evidence="7" id="KW-1185">Reference proteome</keyword>
<dbReference type="PANTHER" id="PTHR30204">
    <property type="entry name" value="REDOX-CYCLING DRUG-SENSING TRANSCRIPTIONAL ACTIVATOR SOXR"/>
    <property type="match status" value="1"/>
</dbReference>
<evidence type="ECO:0000256" key="4">
    <source>
        <dbReference type="SAM" id="Coils"/>
    </source>
</evidence>
<dbReference type="EMBL" id="JGZI01000008">
    <property type="protein sequence ID" value="KFI82897.1"/>
    <property type="molecule type" value="Genomic_DNA"/>
</dbReference>
<dbReference type="InterPro" id="IPR015358">
    <property type="entry name" value="Tscrpt_reg_MerR_DNA-bd"/>
</dbReference>
<sequence length="138" mass="15738">MRLLGEADGAPEEWSAPRWSIGQAAQRTGVSADTLRYYEREGIMSPAGRTSGGLRRYSELDLEKIVCAHWLREAGVPLSTIRQFDTLRDQGRQTLRGRRALLLDHLEELERRRQDIDASIASIQKKIAKYDRLMEARG</sequence>
<reference evidence="6 7" key="1">
    <citation type="submission" date="2014-03" db="EMBL/GenBank/DDBJ databases">
        <title>Genomics of Bifidobacteria.</title>
        <authorList>
            <person name="Ventura M."/>
            <person name="Milani C."/>
            <person name="Lugli G.A."/>
        </authorList>
    </citation>
    <scope>NUCLEOTIDE SEQUENCE [LARGE SCALE GENOMIC DNA]</scope>
    <source>
        <strain evidence="6 7">LMG 21775</strain>
    </source>
</reference>
<dbReference type="GO" id="GO:0003677">
    <property type="term" value="F:DNA binding"/>
    <property type="evidence" value="ECO:0007669"/>
    <property type="project" value="UniProtKB-KW"/>
</dbReference>
<dbReference type="InterPro" id="IPR047057">
    <property type="entry name" value="MerR_fam"/>
</dbReference>
<organism evidence="6 7">
    <name type="scientific">Bifidobacterium psychraerophilum</name>
    <dbReference type="NCBI Taxonomy" id="218140"/>
    <lineage>
        <taxon>Bacteria</taxon>
        <taxon>Bacillati</taxon>
        <taxon>Actinomycetota</taxon>
        <taxon>Actinomycetes</taxon>
        <taxon>Bifidobacteriales</taxon>
        <taxon>Bifidobacteriaceae</taxon>
        <taxon>Bifidobacterium</taxon>
    </lineage>
</organism>
<dbReference type="Proteomes" id="UP000029050">
    <property type="component" value="Unassembled WGS sequence"/>
</dbReference>
<evidence type="ECO:0000313" key="7">
    <source>
        <dbReference type="Proteomes" id="UP000029050"/>
    </source>
</evidence>
<keyword evidence="2" id="KW-0238">DNA-binding</keyword>
<dbReference type="PROSITE" id="PS50937">
    <property type="entry name" value="HTH_MERR_2"/>
    <property type="match status" value="1"/>
</dbReference>
<evidence type="ECO:0000256" key="3">
    <source>
        <dbReference type="ARBA" id="ARBA00023163"/>
    </source>
</evidence>
<keyword evidence="1" id="KW-0805">Transcription regulation</keyword>
<dbReference type="SUPFAM" id="SSF46955">
    <property type="entry name" value="Putative DNA-binding domain"/>
    <property type="match status" value="1"/>
</dbReference>
<evidence type="ECO:0000313" key="6">
    <source>
        <dbReference type="EMBL" id="KFI82897.1"/>
    </source>
</evidence>
<evidence type="ECO:0000259" key="5">
    <source>
        <dbReference type="PROSITE" id="PS50937"/>
    </source>
</evidence>
<accession>A0A087CHZ7</accession>
<dbReference type="InterPro" id="IPR000551">
    <property type="entry name" value="MerR-type_HTH_dom"/>
</dbReference>
<dbReference type="PRINTS" id="PR00040">
    <property type="entry name" value="HTHMERR"/>
</dbReference>
<evidence type="ECO:0000256" key="2">
    <source>
        <dbReference type="ARBA" id="ARBA00023125"/>
    </source>
</evidence>
<comment type="caution">
    <text evidence="6">The sequence shown here is derived from an EMBL/GenBank/DDBJ whole genome shotgun (WGS) entry which is preliminary data.</text>
</comment>
<dbReference type="SMART" id="SM00422">
    <property type="entry name" value="HTH_MERR"/>
    <property type="match status" value="1"/>
</dbReference>
<gene>
    <name evidence="6" type="ORF">BPSY_0687</name>
</gene>
<evidence type="ECO:0000256" key="1">
    <source>
        <dbReference type="ARBA" id="ARBA00023015"/>
    </source>
</evidence>
<keyword evidence="3" id="KW-0804">Transcription</keyword>
<dbReference type="eggNOG" id="COG0789">
    <property type="taxonomic scope" value="Bacteria"/>
</dbReference>
<dbReference type="GO" id="GO:0003700">
    <property type="term" value="F:DNA-binding transcription factor activity"/>
    <property type="evidence" value="ECO:0007669"/>
    <property type="project" value="InterPro"/>
</dbReference>
<name>A0A087CHZ7_9BIFI</name>
<dbReference type="Pfam" id="PF00376">
    <property type="entry name" value="MerR"/>
    <property type="match status" value="1"/>
</dbReference>
<feature type="coiled-coil region" evidence="4">
    <location>
        <begin position="92"/>
        <end position="126"/>
    </location>
</feature>
<dbReference type="Pfam" id="PF09278">
    <property type="entry name" value="MerR-DNA-bind"/>
    <property type="match status" value="1"/>
</dbReference>
<proteinExistence type="predicted"/>
<protein>
    <submittedName>
        <fullName evidence="6">Transcriptional regulator, MerR family</fullName>
    </submittedName>
</protein>
<feature type="domain" description="HTH merR-type" evidence="5">
    <location>
        <begin position="18"/>
        <end position="87"/>
    </location>
</feature>
<keyword evidence="4" id="KW-0175">Coiled coil</keyword>
<dbReference type="STRING" id="218140.BPSY_0687"/>